<dbReference type="AlphaFoldDB" id="A0A0F7V7Y7"/>
<accession>A0A0F7V7Y7</accession>
<evidence type="ECO:0000313" key="1">
    <source>
        <dbReference type="EMBL" id="CEL78658.1"/>
    </source>
</evidence>
<proteinExistence type="predicted"/>
<dbReference type="EMBL" id="LN714502">
    <property type="protein sequence ID" value="CEL78658.1"/>
    <property type="molecule type" value="Genomic_DNA"/>
</dbReference>
<sequence length="186" mass="20513">MNIWRNTAAVTIVERHRHSCPQIAKCSLERCSHLDEHSGMVVRLEGDTSTHALRRGDMSTPALLQVGCVAGCGRSRCRCSRHAQIRMFDNIYVGFMDICGMCADHCVGVNTDPGRDCGMTLVERVALPTGPAPLESKQTYSLSWSHWSFISIAPHTRGAGTKTECNSASPRVDVTVRPLSLCRWAR</sequence>
<organism evidence="1">
    <name type="scientific">Toxoplasma gondii (strain ATCC 50861 / VEG)</name>
    <dbReference type="NCBI Taxonomy" id="432359"/>
    <lineage>
        <taxon>Eukaryota</taxon>
        <taxon>Sar</taxon>
        <taxon>Alveolata</taxon>
        <taxon>Apicomplexa</taxon>
        <taxon>Conoidasida</taxon>
        <taxon>Coccidia</taxon>
        <taxon>Eucoccidiorida</taxon>
        <taxon>Eimeriorina</taxon>
        <taxon>Sarcocystidae</taxon>
        <taxon>Toxoplasma</taxon>
    </lineage>
</organism>
<gene>
    <name evidence="1" type="ORF">BN1205_000990</name>
</gene>
<name>A0A0F7V7Y7_TOXGV</name>
<reference evidence="1" key="1">
    <citation type="journal article" date="2015" name="PLoS ONE">
        <title>Comprehensive Evaluation of Toxoplasma gondii VEG and Neospora caninum LIV Genomes with Tachyzoite Stage Transcriptome and Proteome Defines Novel Transcript Features.</title>
        <authorList>
            <person name="Ramaprasad A."/>
            <person name="Mourier T."/>
            <person name="Naeem R."/>
            <person name="Malas T.B."/>
            <person name="Moussa E."/>
            <person name="Panigrahi A."/>
            <person name="Vermont S.J."/>
            <person name="Otto T.D."/>
            <person name="Wastling J."/>
            <person name="Pain A."/>
        </authorList>
    </citation>
    <scope>NUCLEOTIDE SEQUENCE</scope>
    <source>
        <strain evidence="1">VEG</strain>
    </source>
</reference>
<protein>
    <submittedName>
        <fullName evidence="1">Uncharacterized protein</fullName>
    </submittedName>
</protein>